<evidence type="ECO:0000313" key="4">
    <source>
        <dbReference type="Proteomes" id="UP000034172"/>
    </source>
</evidence>
<dbReference type="EMBL" id="LCIE01000025">
    <property type="protein sequence ID" value="KKT48543.1"/>
    <property type="molecule type" value="Genomic_DNA"/>
</dbReference>
<evidence type="ECO:0000259" key="2">
    <source>
        <dbReference type="Pfam" id="PF13635"/>
    </source>
</evidence>
<dbReference type="PANTHER" id="PTHR43566">
    <property type="entry name" value="CONSERVED PROTEIN"/>
    <property type="match status" value="1"/>
</dbReference>
<dbReference type="SUPFAM" id="SSF52540">
    <property type="entry name" value="P-loop containing nucleoside triphosphate hydrolases"/>
    <property type="match status" value="1"/>
</dbReference>
<evidence type="ECO:0008006" key="5">
    <source>
        <dbReference type="Google" id="ProtNLM"/>
    </source>
</evidence>
<sequence length="402" mass="46127">MQLYKRSVFDQIQPYLGDETILVLLGARQVGKTHILRYIDNYLTEQGHKTIYYDLEFPNLLSLLNQGTDTFIADLANKGYLKDENIFVFIDEIQYLDNPSSFLKIIADHYKNIHLIVSGSSTFDIKTKFTNSLAGRTIEFEVFPLSFAEFLIFKESEYKNIINLSSSGIKYIGRLYAEFVTYGGYPKIVLEPDTVKKQQHLLQLIDTYVRKDIRDLADITDITKFNGMLKVLSFQSGQLLNIAALSRETGISQPTIHKYLSILEETFIIKLITPYSHSPSVEISKNPKIFFLDSGLQSLLWLDGFAPTLLGNILETNIFSELVKLHGRHNIHFWRTKSGQKIDFILDLPTGLTPIEVKTNFVQYSSKHLTQFATKYKSKPGLVVALLGTPKDQYYLYPWQLF</sequence>
<dbReference type="Proteomes" id="UP000034172">
    <property type="component" value="Unassembled WGS sequence"/>
</dbReference>
<dbReference type="AlphaFoldDB" id="A0A0G1HPG8"/>
<proteinExistence type="predicted"/>
<organism evidence="3 4">
    <name type="scientific">Candidatus Collierbacteria bacterium GW2011_GWC2_44_18</name>
    <dbReference type="NCBI Taxonomy" id="1618392"/>
    <lineage>
        <taxon>Bacteria</taxon>
        <taxon>Candidatus Collieribacteriota</taxon>
    </lineage>
</organism>
<evidence type="ECO:0000259" key="1">
    <source>
        <dbReference type="Pfam" id="PF13173"/>
    </source>
</evidence>
<gene>
    <name evidence="3" type="ORF">UW41_C0025G0014</name>
</gene>
<feature type="domain" description="DUF4143" evidence="2">
    <location>
        <begin position="211"/>
        <end position="359"/>
    </location>
</feature>
<dbReference type="PANTHER" id="PTHR43566:SF1">
    <property type="entry name" value="AAA+ ATPASE DOMAIN-CONTAINING PROTEIN"/>
    <property type="match status" value="1"/>
</dbReference>
<dbReference type="Pfam" id="PF13635">
    <property type="entry name" value="DUF4143"/>
    <property type="match status" value="1"/>
</dbReference>
<dbReference type="Gene3D" id="3.40.50.300">
    <property type="entry name" value="P-loop containing nucleotide triphosphate hydrolases"/>
    <property type="match status" value="1"/>
</dbReference>
<accession>A0A0G1HPG8</accession>
<feature type="domain" description="AAA" evidence="1">
    <location>
        <begin position="19"/>
        <end position="151"/>
    </location>
</feature>
<dbReference type="InterPro" id="IPR041682">
    <property type="entry name" value="AAA_14"/>
</dbReference>
<reference evidence="3 4" key="1">
    <citation type="journal article" date="2015" name="Nature">
        <title>rRNA introns, odd ribosomes, and small enigmatic genomes across a large radiation of phyla.</title>
        <authorList>
            <person name="Brown C.T."/>
            <person name="Hug L.A."/>
            <person name="Thomas B.C."/>
            <person name="Sharon I."/>
            <person name="Castelle C.J."/>
            <person name="Singh A."/>
            <person name="Wilkins M.J."/>
            <person name="Williams K.H."/>
            <person name="Banfield J.F."/>
        </authorList>
    </citation>
    <scope>NUCLEOTIDE SEQUENCE [LARGE SCALE GENOMIC DNA]</scope>
</reference>
<evidence type="ECO:0000313" key="3">
    <source>
        <dbReference type="EMBL" id="KKT48543.1"/>
    </source>
</evidence>
<protein>
    <recommendedName>
        <fullName evidence="5">ATPase</fullName>
    </recommendedName>
</protein>
<comment type="caution">
    <text evidence="3">The sequence shown here is derived from an EMBL/GenBank/DDBJ whole genome shotgun (WGS) entry which is preliminary data.</text>
</comment>
<dbReference type="Pfam" id="PF13173">
    <property type="entry name" value="AAA_14"/>
    <property type="match status" value="1"/>
</dbReference>
<dbReference type="InterPro" id="IPR027417">
    <property type="entry name" value="P-loop_NTPase"/>
</dbReference>
<name>A0A0G1HPG8_9BACT</name>
<dbReference type="InterPro" id="IPR025420">
    <property type="entry name" value="DUF4143"/>
</dbReference>